<comment type="similarity">
    <text evidence="1">Belongs to the GerABKA family.</text>
</comment>
<keyword evidence="2 3" id="KW-0472">Membrane</keyword>
<evidence type="ECO:0000313" key="5">
    <source>
        <dbReference type="Proteomes" id="UP001519343"/>
    </source>
</evidence>
<reference evidence="4 5" key="1">
    <citation type="submission" date="2021-03" db="EMBL/GenBank/DDBJ databases">
        <title>Genomic Encyclopedia of Type Strains, Phase IV (KMG-IV): sequencing the most valuable type-strain genomes for metagenomic binning, comparative biology and taxonomic classification.</title>
        <authorList>
            <person name="Goeker M."/>
        </authorList>
    </citation>
    <scope>NUCLEOTIDE SEQUENCE [LARGE SCALE GENOMIC DNA]</scope>
    <source>
        <strain evidence="4 5">DSM 24738</strain>
    </source>
</reference>
<keyword evidence="5" id="KW-1185">Reference proteome</keyword>
<sequence>MYKSNPAKSLLPWLQSQLAESDDICLQKLESKEKKAQLFYIKSICDQAFIQDHLLIPFFETDSLHDYLSYIDNLFQTSSYISPEKTLNQLLHGSVVFISGMNIRLIDIRKVANTGISEAKIESTVQGPQNSFSEDIATNLNMIRDRYYQPSLKIENQEIGNQAPTPIAIIYDEKLVDPAVLESVNKRLAEIQGEMAIILSIGQLERHLSRRKRTMFPTIMLTERPDRVAYNLAQGKIAIVMQGNPFVLLVPSVFFDFMASMDDLYHTYWTSRFVVVLRYLGLFITITLPSLYVVSTAYNPELFRVQLAVTIAGSRISVPYPAFVEVFLMLLMMEFLTEASLRLPKMIGSTATTVGGLILGQAATEAALVSNIMVILIAAVAISNFVIPINAMGFAMRGVKYLLLFISTVFGMIGFIVGLVGIVAYLVHLDSFGQPYLKLFMKSSTDQEEITRVKEEQG</sequence>
<dbReference type="Proteomes" id="UP001519343">
    <property type="component" value="Unassembled WGS sequence"/>
</dbReference>
<feature type="transmembrane region" description="Helical" evidence="3">
    <location>
        <begin position="246"/>
        <end position="265"/>
    </location>
</feature>
<feature type="transmembrane region" description="Helical" evidence="3">
    <location>
        <begin position="277"/>
        <end position="298"/>
    </location>
</feature>
<dbReference type="PANTHER" id="PTHR22550">
    <property type="entry name" value="SPORE GERMINATION PROTEIN"/>
    <property type="match status" value="1"/>
</dbReference>
<evidence type="ECO:0000313" key="4">
    <source>
        <dbReference type="EMBL" id="MBP1934308.1"/>
    </source>
</evidence>
<evidence type="ECO:0000256" key="2">
    <source>
        <dbReference type="ARBA" id="ARBA00023136"/>
    </source>
</evidence>
<dbReference type="Pfam" id="PF03323">
    <property type="entry name" value="GerA"/>
    <property type="match status" value="1"/>
</dbReference>
<proteinExistence type="inferred from homology"/>
<dbReference type="InterPro" id="IPR004995">
    <property type="entry name" value="Spore_Ger"/>
</dbReference>
<protein>
    <submittedName>
        <fullName evidence="4">Spore germination protein</fullName>
    </submittedName>
</protein>
<dbReference type="InterPro" id="IPR050768">
    <property type="entry name" value="UPF0353/GerABKA_families"/>
</dbReference>
<comment type="caution">
    <text evidence="4">The sequence shown here is derived from an EMBL/GenBank/DDBJ whole genome shotgun (WGS) entry which is preliminary data.</text>
</comment>
<dbReference type="PANTHER" id="PTHR22550:SF5">
    <property type="entry name" value="LEUCINE ZIPPER PROTEIN 4"/>
    <property type="match status" value="1"/>
</dbReference>
<accession>A0ABS4GVK6</accession>
<evidence type="ECO:0000256" key="3">
    <source>
        <dbReference type="SAM" id="Phobius"/>
    </source>
</evidence>
<feature type="transmembrane region" description="Helical" evidence="3">
    <location>
        <begin position="401"/>
        <end position="427"/>
    </location>
</feature>
<keyword evidence="3" id="KW-0812">Transmembrane</keyword>
<feature type="transmembrane region" description="Helical" evidence="3">
    <location>
        <begin position="318"/>
        <end position="336"/>
    </location>
</feature>
<dbReference type="RefSeq" id="WP_209812313.1">
    <property type="nucleotide sequence ID" value="NZ_JAGGKT010000019.1"/>
</dbReference>
<dbReference type="EMBL" id="JAGGKT010000019">
    <property type="protein sequence ID" value="MBP1934308.1"/>
    <property type="molecule type" value="Genomic_DNA"/>
</dbReference>
<organism evidence="4 5">
    <name type="scientific">Ammoniphilus resinae</name>
    <dbReference type="NCBI Taxonomy" id="861532"/>
    <lineage>
        <taxon>Bacteria</taxon>
        <taxon>Bacillati</taxon>
        <taxon>Bacillota</taxon>
        <taxon>Bacilli</taxon>
        <taxon>Bacillales</taxon>
        <taxon>Paenibacillaceae</taxon>
        <taxon>Aneurinibacillus group</taxon>
        <taxon>Ammoniphilus</taxon>
    </lineage>
</organism>
<evidence type="ECO:0000256" key="1">
    <source>
        <dbReference type="ARBA" id="ARBA00005278"/>
    </source>
</evidence>
<gene>
    <name evidence="4" type="ORF">J2Z37_004328</name>
</gene>
<keyword evidence="3" id="KW-1133">Transmembrane helix</keyword>
<dbReference type="PIRSF" id="PIRSF005690">
    <property type="entry name" value="GerBA"/>
    <property type="match status" value="1"/>
</dbReference>
<feature type="transmembrane region" description="Helical" evidence="3">
    <location>
        <begin position="368"/>
        <end position="389"/>
    </location>
</feature>
<name>A0ABS4GVK6_9BACL</name>